<dbReference type="RefSeq" id="WP_345518655.1">
    <property type="nucleotide sequence ID" value="NZ_BAAAXD010000047.1"/>
</dbReference>
<name>A0ABV5RDN6_9ACTN</name>
<evidence type="ECO:0000256" key="5">
    <source>
        <dbReference type="ARBA" id="ARBA00022801"/>
    </source>
</evidence>
<gene>
    <name evidence="8" type="ORF">ACFFTL_27710</name>
</gene>
<evidence type="ECO:0000313" key="8">
    <source>
        <dbReference type="EMBL" id="MFB9575970.1"/>
    </source>
</evidence>
<dbReference type="EC" id="3.2.1.51" evidence="3"/>
<dbReference type="Gene3D" id="3.20.20.80">
    <property type="entry name" value="Glycosidases"/>
    <property type="match status" value="1"/>
</dbReference>
<dbReference type="InterPro" id="IPR017853">
    <property type="entry name" value="GH"/>
</dbReference>
<feature type="domain" description="Glycoside hydrolase family 29 N-terminal" evidence="7">
    <location>
        <begin position="26"/>
        <end position="350"/>
    </location>
</feature>
<dbReference type="InterPro" id="IPR000933">
    <property type="entry name" value="Glyco_hydro_29"/>
</dbReference>
<dbReference type="PRINTS" id="PR00741">
    <property type="entry name" value="GLHYDRLASE29"/>
</dbReference>
<evidence type="ECO:0000256" key="4">
    <source>
        <dbReference type="ARBA" id="ARBA00022729"/>
    </source>
</evidence>
<sequence length="452" mass="50368">MTATGVRVGESGRGRPAEVPARFARSSWFRRDRFGMFIHWGPYSVPARDPWLRSHERLGIEDYQFAVDGFGAEDYDPHAWAELAQAAGMKYAVLTAKHHDGFCLFDSAHTEYSSMHNGIGRDLVREFLDAFRARGIKVGLYYSLLDWHHPDYPHYGDFIHPERDNPAFADHQPDLESYRHYMHSQVKELCSNYGQLDILWFDFSYEGMGPEEWGAQELIETVRALQPTALIDNRLEADGGGPGSIVTDAPTDYSGDFASPEQLVPVEGIRAHDGTPVPWESCVTINNNWGYTAGDDLWKSPEQLITKLVECVAKGGNMLLNVGPDPRGRIQPEAIERLRAIGEWLAVNGESVYGAGPAGLDTPEWGYYTRTDTALYAHVLRAPIGPLALTGGVDKDAITRISLLGEGRELPMCDAWVVKSYPDIPFVQFGEVGHFTYPLPDPIDTVVRIEGA</sequence>
<evidence type="ECO:0000256" key="1">
    <source>
        <dbReference type="ARBA" id="ARBA00004071"/>
    </source>
</evidence>
<evidence type="ECO:0000256" key="3">
    <source>
        <dbReference type="ARBA" id="ARBA00012662"/>
    </source>
</evidence>
<keyword evidence="9" id="KW-1185">Reference proteome</keyword>
<comment type="function">
    <text evidence="1">Alpha-L-fucosidase is responsible for hydrolyzing the alpha-1,6-linked fucose joined to the reducing-end N-acetylglucosamine of the carbohydrate moieties of glycoproteins.</text>
</comment>
<protein>
    <recommendedName>
        <fullName evidence="3">alpha-L-fucosidase</fullName>
        <ecNumber evidence="3">3.2.1.51</ecNumber>
    </recommendedName>
</protein>
<dbReference type="PIRSF" id="PIRSF001092">
    <property type="entry name" value="Alpha-L-fucosidase"/>
    <property type="match status" value="1"/>
</dbReference>
<keyword evidence="5" id="KW-0378">Hydrolase</keyword>
<organism evidence="8 9">
    <name type="scientific">Streptomyces yanii</name>
    <dbReference type="NCBI Taxonomy" id="78510"/>
    <lineage>
        <taxon>Bacteria</taxon>
        <taxon>Bacillati</taxon>
        <taxon>Actinomycetota</taxon>
        <taxon>Actinomycetes</taxon>
        <taxon>Kitasatosporales</taxon>
        <taxon>Streptomycetaceae</taxon>
        <taxon>Streptomyces</taxon>
    </lineage>
</organism>
<keyword evidence="4" id="KW-0732">Signal</keyword>
<evidence type="ECO:0000313" key="9">
    <source>
        <dbReference type="Proteomes" id="UP001589710"/>
    </source>
</evidence>
<dbReference type="Proteomes" id="UP001589710">
    <property type="component" value="Unassembled WGS sequence"/>
</dbReference>
<evidence type="ECO:0000256" key="2">
    <source>
        <dbReference type="ARBA" id="ARBA00007951"/>
    </source>
</evidence>
<dbReference type="PANTHER" id="PTHR10030:SF37">
    <property type="entry name" value="ALPHA-L-FUCOSIDASE-RELATED"/>
    <property type="match status" value="1"/>
</dbReference>
<dbReference type="PANTHER" id="PTHR10030">
    <property type="entry name" value="ALPHA-L-FUCOSIDASE"/>
    <property type="match status" value="1"/>
</dbReference>
<reference evidence="8 9" key="1">
    <citation type="submission" date="2024-09" db="EMBL/GenBank/DDBJ databases">
        <authorList>
            <person name="Sun Q."/>
            <person name="Mori K."/>
        </authorList>
    </citation>
    <scope>NUCLEOTIDE SEQUENCE [LARGE SCALE GENOMIC DNA]</scope>
    <source>
        <strain evidence="8 9">JCM 3331</strain>
    </source>
</reference>
<dbReference type="SUPFAM" id="SSF51445">
    <property type="entry name" value="(Trans)glycosidases"/>
    <property type="match status" value="1"/>
</dbReference>
<dbReference type="EMBL" id="JBHMCG010000117">
    <property type="protein sequence ID" value="MFB9575970.1"/>
    <property type="molecule type" value="Genomic_DNA"/>
</dbReference>
<dbReference type="InterPro" id="IPR016286">
    <property type="entry name" value="FUC_metazoa-typ"/>
</dbReference>
<proteinExistence type="inferred from homology"/>
<evidence type="ECO:0000256" key="6">
    <source>
        <dbReference type="ARBA" id="ARBA00023295"/>
    </source>
</evidence>
<dbReference type="Pfam" id="PF01120">
    <property type="entry name" value="Alpha_L_fucos"/>
    <property type="match status" value="1"/>
</dbReference>
<evidence type="ECO:0000259" key="7">
    <source>
        <dbReference type="Pfam" id="PF01120"/>
    </source>
</evidence>
<comment type="caution">
    <text evidence="8">The sequence shown here is derived from an EMBL/GenBank/DDBJ whole genome shotgun (WGS) entry which is preliminary data.</text>
</comment>
<accession>A0ABV5RDN6</accession>
<comment type="similarity">
    <text evidence="2">Belongs to the glycosyl hydrolase 29 family.</text>
</comment>
<dbReference type="InterPro" id="IPR057739">
    <property type="entry name" value="Glyco_hydro_29_N"/>
</dbReference>
<dbReference type="SMART" id="SM00812">
    <property type="entry name" value="Alpha_L_fucos"/>
    <property type="match status" value="1"/>
</dbReference>
<keyword evidence="6" id="KW-0326">Glycosidase</keyword>